<reference evidence="1" key="1">
    <citation type="submission" date="2018-02" db="EMBL/GenBank/DDBJ databases">
        <authorList>
            <person name="Kim S.-K."/>
            <person name="Jung H.-I."/>
            <person name="Lee S.-W."/>
        </authorList>
    </citation>
    <scope>NUCLEOTIDE SEQUENCE</scope>
    <source>
        <strain evidence="1">SK3146</strain>
    </source>
</reference>
<proteinExistence type="predicted"/>
<reference evidence="1" key="2">
    <citation type="journal article" date="2021" name="J Anim Sci Technol">
        <title>Complete genome sequence of Paenibacillus konkukensis sp. nov. SK3146 as a potential probiotic strain.</title>
        <authorList>
            <person name="Jung H.I."/>
            <person name="Park S."/>
            <person name="Niu K.M."/>
            <person name="Lee S.W."/>
            <person name="Kothari D."/>
            <person name="Yi K.J."/>
            <person name="Kim S.K."/>
        </authorList>
    </citation>
    <scope>NUCLEOTIDE SEQUENCE</scope>
    <source>
        <strain evidence="1">SK3146</strain>
    </source>
</reference>
<gene>
    <name evidence="1" type="ORF">SK3146_04879</name>
</gene>
<organism evidence="1 2">
    <name type="scientific">Paenibacillus konkukensis</name>
    <dbReference type="NCBI Taxonomy" id="2020716"/>
    <lineage>
        <taxon>Bacteria</taxon>
        <taxon>Bacillati</taxon>
        <taxon>Bacillota</taxon>
        <taxon>Bacilli</taxon>
        <taxon>Bacillales</taxon>
        <taxon>Paenibacillaceae</taxon>
        <taxon>Paenibacillus</taxon>
    </lineage>
</organism>
<name>A0ABY4RTP1_9BACL</name>
<protein>
    <submittedName>
        <fullName evidence="1">Uncharacterized protein</fullName>
    </submittedName>
</protein>
<dbReference type="Proteomes" id="UP001057134">
    <property type="component" value="Chromosome"/>
</dbReference>
<sequence>MPANKALHHKRTRVVYTTGILRRNPRTKYALVDCVNLGKHSRRVTVQVLDWSSGSPVPLKVSPCRTTRCTVTVGPRQSVFLFADVSKVAFKYEVRITQSADRTFVTNVYGVTKTTFKPLEGGTVLQRDLVKLRTFQV</sequence>
<dbReference type="EMBL" id="CP027059">
    <property type="protein sequence ID" value="UQZ85590.1"/>
    <property type="molecule type" value="Genomic_DNA"/>
</dbReference>
<accession>A0ABY4RTP1</accession>
<evidence type="ECO:0000313" key="2">
    <source>
        <dbReference type="Proteomes" id="UP001057134"/>
    </source>
</evidence>
<evidence type="ECO:0000313" key="1">
    <source>
        <dbReference type="EMBL" id="UQZ85590.1"/>
    </source>
</evidence>
<keyword evidence="2" id="KW-1185">Reference proteome</keyword>
<dbReference type="RefSeq" id="WP_249861206.1">
    <property type="nucleotide sequence ID" value="NZ_CP027059.1"/>
</dbReference>